<evidence type="ECO:0000256" key="2">
    <source>
        <dbReference type="ARBA" id="ARBA00022490"/>
    </source>
</evidence>
<protein>
    <recommendedName>
        <fullName evidence="7">F-BAR domain-containing protein</fullName>
    </recommendedName>
</protein>
<evidence type="ECO:0000256" key="3">
    <source>
        <dbReference type="ARBA" id="ARBA00022553"/>
    </source>
</evidence>
<dbReference type="AlphaFoldDB" id="A0A1R2BR66"/>
<feature type="region of interest" description="Disordered" evidence="6">
    <location>
        <begin position="550"/>
        <end position="569"/>
    </location>
</feature>
<accession>A0A1R2BR66</accession>
<dbReference type="Proteomes" id="UP000187209">
    <property type="component" value="Unassembled WGS sequence"/>
</dbReference>
<evidence type="ECO:0000259" key="7">
    <source>
        <dbReference type="PROSITE" id="PS51741"/>
    </source>
</evidence>
<dbReference type="GO" id="GO:0005886">
    <property type="term" value="C:plasma membrane"/>
    <property type="evidence" value="ECO:0007669"/>
    <property type="project" value="TreeGrafter"/>
</dbReference>
<dbReference type="GO" id="GO:0043226">
    <property type="term" value="C:organelle"/>
    <property type="evidence" value="ECO:0007669"/>
    <property type="project" value="UniProtKB-ARBA"/>
</dbReference>
<sequence>MSFTENLHDCFELVNNHSIQRRKGVQEFIQLMEEKADLEKTYAKGLENLGRNQYFISTQGTLSHAILAMKNDSLNKAMQARILSENIQKDLVDPMRELLTNQNKTLEKTATEGKRVEKERLGYIEKYSKYKSIYFKMCKEYEVLSSQLENPQQGQRRDKIMQRLVQVKQEIDESLAGYKDTIVQHNSFKDKYTDFMGKILEVYQKQEEQRLEIMKDSLRKLVIYETSYLRNLQYDIDNLARAMESVNIKSDIKQFVDEHASANEKNSKLSFEAYQSTHESFKNSSSESPVLKIPQASVQSVVSELQNKSSIDEILKAELSLVVNKAWSGDSLPLSELNFFNNTVREHLGRKAFLALLEDKKAQASPSLEESSFNSLTQLFQAVVTAADLSTDIYTLRHCLKYMPYFHLANTKTTLQTPLQTHTVWKKLEYWDLIIQLAINEEIQAHEKYLVEQESLEDKDKRVKNIVFCQLGTFGFVIDAFEVDPRYNMEIISKYACRYNLSSDDMETLNASVYKKKMVVEEEKQTYEVVRGIPSWLQELEGVAAAISKRNSSRKSIKLPESLEERKED</sequence>
<dbReference type="PANTHER" id="PTHR23065">
    <property type="entry name" value="PROLINE-SERINE-THREONINE PHOSPHATASE INTERACTING PROTEIN 1"/>
    <property type="match status" value="1"/>
</dbReference>
<proteinExistence type="predicted"/>
<dbReference type="PROSITE" id="PS51741">
    <property type="entry name" value="F_BAR"/>
    <property type="match status" value="1"/>
</dbReference>
<evidence type="ECO:0000313" key="8">
    <source>
        <dbReference type="EMBL" id="OMJ79268.1"/>
    </source>
</evidence>
<keyword evidence="3" id="KW-0597">Phosphoprotein</keyword>
<gene>
    <name evidence="8" type="ORF">SteCoe_20736</name>
</gene>
<evidence type="ECO:0000256" key="5">
    <source>
        <dbReference type="PROSITE-ProRule" id="PRU01077"/>
    </source>
</evidence>
<dbReference type="OrthoDB" id="290913at2759"/>
<evidence type="ECO:0000313" key="9">
    <source>
        <dbReference type="Proteomes" id="UP000187209"/>
    </source>
</evidence>
<dbReference type="SUPFAM" id="SSF103657">
    <property type="entry name" value="BAR/IMD domain-like"/>
    <property type="match status" value="1"/>
</dbReference>
<evidence type="ECO:0000256" key="1">
    <source>
        <dbReference type="ARBA" id="ARBA00004245"/>
    </source>
</evidence>
<evidence type="ECO:0000256" key="4">
    <source>
        <dbReference type="ARBA" id="ARBA00023212"/>
    </source>
</evidence>
<organism evidence="8 9">
    <name type="scientific">Stentor coeruleus</name>
    <dbReference type="NCBI Taxonomy" id="5963"/>
    <lineage>
        <taxon>Eukaryota</taxon>
        <taxon>Sar</taxon>
        <taxon>Alveolata</taxon>
        <taxon>Ciliophora</taxon>
        <taxon>Postciliodesmatophora</taxon>
        <taxon>Heterotrichea</taxon>
        <taxon>Heterotrichida</taxon>
        <taxon>Stentoridae</taxon>
        <taxon>Stentor</taxon>
    </lineage>
</organism>
<reference evidence="8 9" key="1">
    <citation type="submission" date="2016-11" db="EMBL/GenBank/DDBJ databases">
        <title>The macronuclear genome of Stentor coeruleus: a giant cell with tiny introns.</title>
        <authorList>
            <person name="Slabodnick M."/>
            <person name="Ruby J.G."/>
            <person name="Reiff S.B."/>
            <person name="Swart E.C."/>
            <person name="Gosai S."/>
            <person name="Prabakaran S."/>
            <person name="Witkowska E."/>
            <person name="Larue G.E."/>
            <person name="Fisher S."/>
            <person name="Freeman R.M."/>
            <person name="Gunawardena J."/>
            <person name="Chu W."/>
            <person name="Stover N.A."/>
            <person name="Gregory B.D."/>
            <person name="Nowacki M."/>
            <person name="Derisi J."/>
            <person name="Roy S.W."/>
            <person name="Marshall W.F."/>
            <person name="Sood P."/>
        </authorList>
    </citation>
    <scope>NUCLEOTIDE SEQUENCE [LARGE SCALE GENOMIC DNA]</scope>
    <source>
        <strain evidence="8">WM001</strain>
    </source>
</reference>
<keyword evidence="5" id="KW-0175">Coiled coil</keyword>
<name>A0A1R2BR66_9CILI</name>
<evidence type="ECO:0000256" key="6">
    <source>
        <dbReference type="SAM" id="MobiDB-lite"/>
    </source>
</evidence>
<comment type="caution">
    <text evidence="8">The sequence shown here is derived from an EMBL/GenBank/DDBJ whole genome shotgun (WGS) entry which is preliminary data.</text>
</comment>
<keyword evidence="2" id="KW-0963">Cytoplasm</keyword>
<feature type="domain" description="F-BAR" evidence="7">
    <location>
        <begin position="1"/>
        <end position="251"/>
    </location>
</feature>
<dbReference type="EMBL" id="MPUH01000479">
    <property type="protein sequence ID" value="OMJ79268.1"/>
    <property type="molecule type" value="Genomic_DNA"/>
</dbReference>
<dbReference type="GO" id="GO:0005737">
    <property type="term" value="C:cytoplasm"/>
    <property type="evidence" value="ECO:0007669"/>
    <property type="project" value="TreeGrafter"/>
</dbReference>
<dbReference type="InterPro" id="IPR027267">
    <property type="entry name" value="AH/BAR_dom_sf"/>
</dbReference>
<dbReference type="PANTHER" id="PTHR23065:SF7">
    <property type="entry name" value="NOSTRIN, ISOFORM H"/>
    <property type="match status" value="1"/>
</dbReference>
<comment type="subcellular location">
    <subcellularLocation>
        <location evidence="1">Cytoplasm</location>
        <location evidence="1">Cytoskeleton</location>
    </subcellularLocation>
</comment>
<keyword evidence="4" id="KW-0206">Cytoskeleton</keyword>
<keyword evidence="9" id="KW-1185">Reference proteome</keyword>
<dbReference type="Gene3D" id="1.20.1270.60">
    <property type="entry name" value="Arfaptin homology (AH) domain/BAR domain"/>
    <property type="match status" value="1"/>
</dbReference>
<dbReference type="InterPro" id="IPR031160">
    <property type="entry name" value="F_BAR_dom"/>
</dbReference>